<dbReference type="InterPro" id="IPR013087">
    <property type="entry name" value="Znf_C2H2_type"/>
</dbReference>
<evidence type="ECO:0000256" key="6">
    <source>
        <dbReference type="PROSITE-ProRule" id="PRU00042"/>
    </source>
</evidence>
<keyword evidence="3 6" id="KW-0863">Zinc-finger</keyword>
<comment type="caution">
    <text evidence="8">The sequence shown here is derived from an EMBL/GenBank/DDBJ whole genome shotgun (WGS) entry which is preliminary data.</text>
</comment>
<evidence type="ECO:0000256" key="1">
    <source>
        <dbReference type="ARBA" id="ARBA00022723"/>
    </source>
</evidence>
<keyword evidence="4" id="KW-0862">Zinc</keyword>
<feature type="non-terminal residue" evidence="8">
    <location>
        <position position="1"/>
    </location>
</feature>
<name>A0AA36DE85_9BILA</name>
<dbReference type="GO" id="GO:0000981">
    <property type="term" value="F:DNA-binding transcription factor activity, RNA polymerase II-specific"/>
    <property type="evidence" value="ECO:0007669"/>
    <property type="project" value="TreeGrafter"/>
</dbReference>
<dbReference type="AlphaFoldDB" id="A0AA36DE85"/>
<gene>
    <name evidence="8" type="ORF">MSPICULIGERA_LOCUS22670</name>
</gene>
<sequence length="532" mass="61278">MHNELLVIPNKADTLTPRKWKSEPEDLDTTMESGYNIAKRAITPELDCFEDSDTSTGYSSRQSTSTSSYGLSGIKLGSTSELNATGDPNDYPEALRSSQWALESPVFANCTRNAKKSTCYFCKGHIKRDKHGQMPLESYIAHILRRHGHLDAAQEFIRVFQTELSIHLEWPFKLKFGDGLLTCRKCDVQYPALQDLKIRHPCNRYEDGKERRRKEIRDERPLCPIGCGKRISTSFRRSCVEYYQIRHLVRAHHFDKRAFEKAVELSKTKTFQRDMPHLSVEKSFASYIDAKRPFACSACYVTFKYEEELRFHFRRQHTDAFYRRRVYNDSKYEGAFDFYNKQKPVPVEKAPASPTNVRDVFEWLGQGPILKQLHSPKVEYKKKLLTRGGGMLRDRTAAFDMECDPAEEVEKMLPEISELEPIDVSHLPRISTGAKCPECPFVGLDGEHTRVHYAREHKQDNALTNGVPWFSICGECEKPFSDFDSLRTHVADAHAADEECYKCPTCCVSFQKAGHFQNHMARYHPALAELMK</sequence>
<evidence type="ECO:0000256" key="2">
    <source>
        <dbReference type="ARBA" id="ARBA00022737"/>
    </source>
</evidence>
<keyword evidence="9" id="KW-1185">Reference proteome</keyword>
<protein>
    <recommendedName>
        <fullName evidence="7">C2H2-type domain-containing protein</fullName>
    </recommendedName>
</protein>
<reference evidence="8" key="1">
    <citation type="submission" date="2023-06" db="EMBL/GenBank/DDBJ databases">
        <authorList>
            <person name="Delattre M."/>
        </authorList>
    </citation>
    <scope>NUCLEOTIDE SEQUENCE</scope>
    <source>
        <strain evidence="8">AF72</strain>
    </source>
</reference>
<keyword evidence="2" id="KW-0677">Repeat</keyword>
<dbReference type="Gene3D" id="3.30.160.60">
    <property type="entry name" value="Classic Zinc Finger"/>
    <property type="match status" value="1"/>
</dbReference>
<dbReference type="PROSITE" id="PS50157">
    <property type="entry name" value="ZINC_FINGER_C2H2_2"/>
    <property type="match status" value="3"/>
</dbReference>
<feature type="domain" description="C2H2-type" evidence="7">
    <location>
        <begin position="501"/>
        <end position="529"/>
    </location>
</feature>
<evidence type="ECO:0000259" key="7">
    <source>
        <dbReference type="PROSITE" id="PS50157"/>
    </source>
</evidence>
<dbReference type="PANTHER" id="PTHR24388:SF104">
    <property type="entry name" value="AT-RICH BINDING PROTEIN-RELATED"/>
    <property type="match status" value="1"/>
</dbReference>
<feature type="domain" description="C2H2-type" evidence="7">
    <location>
        <begin position="471"/>
        <end position="499"/>
    </location>
</feature>
<evidence type="ECO:0000256" key="4">
    <source>
        <dbReference type="ARBA" id="ARBA00022833"/>
    </source>
</evidence>
<keyword evidence="1" id="KW-0479">Metal-binding</keyword>
<dbReference type="GO" id="GO:0008270">
    <property type="term" value="F:zinc ion binding"/>
    <property type="evidence" value="ECO:0007669"/>
    <property type="project" value="UniProtKB-KW"/>
</dbReference>
<dbReference type="InterPro" id="IPR050527">
    <property type="entry name" value="Snail/Krueppel_Znf"/>
</dbReference>
<evidence type="ECO:0000256" key="3">
    <source>
        <dbReference type="ARBA" id="ARBA00022771"/>
    </source>
</evidence>
<dbReference type="Proteomes" id="UP001177023">
    <property type="component" value="Unassembled WGS sequence"/>
</dbReference>
<proteinExistence type="predicted"/>
<organism evidence="8 9">
    <name type="scientific">Mesorhabditis spiculigera</name>
    <dbReference type="NCBI Taxonomy" id="96644"/>
    <lineage>
        <taxon>Eukaryota</taxon>
        <taxon>Metazoa</taxon>
        <taxon>Ecdysozoa</taxon>
        <taxon>Nematoda</taxon>
        <taxon>Chromadorea</taxon>
        <taxon>Rhabditida</taxon>
        <taxon>Rhabditina</taxon>
        <taxon>Rhabditomorpha</taxon>
        <taxon>Rhabditoidea</taxon>
        <taxon>Rhabditidae</taxon>
        <taxon>Mesorhabditinae</taxon>
        <taxon>Mesorhabditis</taxon>
    </lineage>
</organism>
<feature type="domain" description="C2H2-type" evidence="7">
    <location>
        <begin position="294"/>
        <end position="318"/>
    </location>
</feature>
<dbReference type="InterPro" id="IPR036236">
    <property type="entry name" value="Znf_C2H2_sf"/>
</dbReference>
<evidence type="ECO:0000313" key="8">
    <source>
        <dbReference type="EMBL" id="CAJ0584623.1"/>
    </source>
</evidence>
<dbReference type="SUPFAM" id="SSF57667">
    <property type="entry name" value="beta-beta-alpha zinc fingers"/>
    <property type="match status" value="1"/>
</dbReference>
<dbReference type="GO" id="GO:0000978">
    <property type="term" value="F:RNA polymerase II cis-regulatory region sequence-specific DNA binding"/>
    <property type="evidence" value="ECO:0007669"/>
    <property type="project" value="TreeGrafter"/>
</dbReference>
<dbReference type="PROSITE" id="PS00028">
    <property type="entry name" value="ZINC_FINGER_C2H2_1"/>
    <property type="match status" value="3"/>
</dbReference>
<dbReference type="EMBL" id="CATQJA010002699">
    <property type="protein sequence ID" value="CAJ0584623.1"/>
    <property type="molecule type" value="Genomic_DNA"/>
</dbReference>
<dbReference type="SMART" id="SM00355">
    <property type="entry name" value="ZnF_C2H2"/>
    <property type="match status" value="4"/>
</dbReference>
<evidence type="ECO:0000313" key="9">
    <source>
        <dbReference type="Proteomes" id="UP001177023"/>
    </source>
</evidence>
<dbReference type="PANTHER" id="PTHR24388">
    <property type="entry name" value="ZINC FINGER PROTEIN"/>
    <property type="match status" value="1"/>
</dbReference>
<keyword evidence="5" id="KW-0539">Nucleus</keyword>
<accession>A0AA36DE85</accession>
<evidence type="ECO:0000256" key="5">
    <source>
        <dbReference type="ARBA" id="ARBA00023242"/>
    </source>
</evidence>